<dbReference type="GO" id="GO:1990904">
    <property type="term" value="C:ribonucleoprotein complex"/>
    <property type="evidence" value="ECO:0007669"/>
    <property type="project" value="UniProtKB-KW"/>
</dbReference>
<dbReference type="FunFam" id="3.30.70.330:FF:000532">
    <property type="entry name" value="50S ribosomal protein L23"/>
    <property type="match status" value="1"/>
</dbReference>
<reference evidence="8" key="1">
    <citation type="journal article" date="2020" name="mSystems">
        <title>Genome- and Community-Level Interaction Insights into Carbon Utilization and Element Cycling Functions of Hydrothermarchaeota in Hydrothermal Sediment.</title>
        <authorList>
            <person name="Zhou Z."/>
            <person name="Liu Y."/>
            <person name="Xu W."/>
            <person name="Pan J."/>
            <person name="Luo Z.H."/>
            <person name="Li M."/>
        </authorList>
    </citation>
    <scope>NUCLEOTIDE SEQUENCE [LARGE SCALE GENOMIC DNA]</scope>
    <source>
        <strain evidence="8">SpSt-1116</strain>
    </source>
</reference>
<proteinExistence type="inferred from homology"/>
<accession>A0A7J3ZKX2</accession>
<evidence type="ECO:0000256" key="4">
    <source>
        <dbReference type="ARBA" id="ARBA00022980"/>
    </source>
</evidence>
<comment type="caution">
    <text evidence="8">The sequence shown here is derived from an EMBL/GenBank/DDBJ whole genome shotgun (WGS) entry which is preliminary data.</text>
</comment>
<evidence type="ECO:0000256" key="3">
    <source>
        <dbReference type="ARBA" id="ARBA00022884"/>
    </source>
</evidence>
<evidence type="ECO:0000256" key="5">
    <source>
        <dbReference type="ARBA" id="ARBA00023274"/>
    </source>
</evidence>
<dbReference type="InterPro" id="IPR001014">
    <property type="entry name" value="Ribosomal_uL23_CS"/>
</dbReference>
<comment type="subunit">
    <text evidence="6">Part of the 50S ribosomal subunit. Contacts protein L29.</text>
</comment>
<name>A0A7J3ZKX2_9CREN</name>
<comment type="similarity">
    <text evidence="1 6 7">Belongs to the universal ribosomal protein uL23 family.</text>
</comment>
<gene>
    <name evidence="6" type="primary">rpl23</name>
    <name evidence="8" type="ORF">ENM78_04560</name>
</gene>
<dbReference type="InterPro" id="IPR012678">
    <property type="entry name" value="Ribosomal_uL23/eL15/eS24_sf"/>
</dbReference>
<protein>
    <recommendedName>
        <fullName evidence="6">Large ribosomal subunit protein uL23</fullName>
    </recommendedName>
</protein>
<dbReference type="HAMAP" id="MF_01369_A">
    <property type="entry name" value="Ribosomal_uL23_A"/>
    <property type="match status" value="1"/>
</dbReference>
<dbReference type="SUPFAM" id="SSF54189">
    <property type="entry name" value="Ribosomal proteins S24e, L23 and L15e"/>
    <property type="match status" value="1"/>
</dbReference>
<keyword evidence="3 6" id="KW-0694">RNA-binding</keyword>
<organism evidence="8">
    <name type="scientific">Fervidicoccus fontis</name>
    <dbReference type="NCBI Taxonomy" id="683846"/>
    <lineage>
        <taxon>Archaea</taxon>
        <taxon>Thermoproteota</taxon>
        <taxon>Thermoprotei</taxon>
        <taxon>Fervidicoccales</taxon>
        <taxon>Fervidicoccaceae</taxon>
        <taxon>Fervidicoccus</taxon>
    </lineage>
</organism>
<dbReference type="Gene3D" id="3.30.70.330">
    <property type="match status" value="1"/>
</dbReference>
<keyword evidence="5 6" id="KW-0687">Ribonucleoprotein</keyword>
<keyword evidence="4 6" id="KW-0689">Ribosomal protein</keyword>
<sequence length="90" mass="10189">MGGKLEPEKVIIAPLHTEKALYYIEFRNTLVFKVDRNATKGQIKEAVQKIFGVKVEKVRTLITPRGEKKAYVKLSPEYSAEEVATRLGIL</sequence>
<dbReference type="AlphaFoldDB" id="A0A7J3ZKX2"/>
<evidence type="ECO:0000256" key="1">
    <source>
        <dbReference type="ARBA" id="ARBA00006700"/>
    </source>
</evidence>
<dbReference type="PANTHER" id="PTHR11620">
    <property type="entry name" value="60S RIBOSOMAL PROTEIN L23A"/>
    <property type="match status" value="1"/>
</dbReference>
<keyword evidence="2 6" id="KW-0699">rRNA-binding</keyword>
<dbReference type="InterPro" id="IPR012677">
    <property type="entry name" value="Nucleotide-bd_a/b_plait_sf"/>
</dbReference>
<evidence type="ECO:0000256" key="6">
    <source>
        <dbReference type="HAMAP-Rule" id="MF_01369"/>
    </source>
</evidence>
<dbReference type="EMBL" id="DRZC01000064">
    <property type="protein sequence ID" value="HHQ80703.1"/>
    <property type="molecule type" value="Genomic_DNA"/>
</dbReference>
<dbReference type="Pfam" id="PF00276">
    <property type="entry name" value="Ribosomal_L23"/>
    <property type="match status" value="1"/>
</dbReference>
<comment type="function">
    <text evidence="6">Binds to 23S rRNA. One of the proteins that surrounds the polypeptide exit tunnel on the outside of the ribosome.</text>
</comment>
<evidence type="ECO:0000256" key="7">
    <source>
        <dbReference type="RuleBase" id="RU003934"/>
    </source>
</evidence>
<dbReference type="GO" id="GO:0019843">
    <property type="term" value="F:rRNA binding"/>
    <property type="evidence" value="ECO:0007669"/>
    <property type="project" value="UniProtKB-UniRule"/>
</dbReference>
<dbReference type="NCBIfam" id="NF011118">
    <property type="entry name" value="PRK14548.1"/>
    <property type="match status" value="1"/>
</dbReference>
<dbReference type="InterPro" id="IPR013025">
    <property type="entry name" value="Ribosomal_uL23-like"/>
</dbReference>
<evidence type="ECO:0000256" key="2">
    <source>
        <dbReference type="ARBA" id="ARBA00022730"/>
    </source>
</evidence>
<dbReference type="GO" id="GO:0006412">
    <property type="term" value="P:translation"/>
    <property type="evidence" value="ECO:0007669"/>
    <property type="project" value="UniProtKB-UniRule"/>
</dbReference>
<dbReference type="NCBIfam" id="TIGR03636">
    <property type="entry name" value="uL23_arch"/>
    <property type="match status" value="1"/>
</dbReference>
<dbReference type="GO" id="GO:0005840">
    <property type="term" value="C:ribosome"/>
    <property type="evidence" value="ECO:0007669"/>
    <property type="project" value="UniProtKB-UniRule"/>
</dbReference>
<dbReference type="GO" id="GO:0003735">
    <property type="term" value="F:structural constituent of ribosome"/>
    <property type="evidence" value="ECO:0007669"/>
    <property type="project" value="UniProtKB-UniRule"/>
</dbReference>
<dbReference type="PROSITE" id="PS00050">
    <property type="entry name" value="RIBOSOMAL_L23"/>
    <property type="match status" value="1"/>
</dbReference>
<dbReference type="InterPro" id="IPR019985">
    <property type="entry name" value="Ribosomal_uL23"/>
</dbReference>
<evidence type="ECO:0000313" key="8">
    <source>
        <dbReference type="EMBL" id="HHQ80703.1"/>
    </source>
</evidence>